<evidence type="ECO:0000256" key="1">
    <source>
        <dbReference type="SAM" id="MobiDB-lite"/>
    </source>
</evidence>
<keyword evidence="2" id="KW-0472">Membrane</keyword>
<dbReference type="NCBIfam" id="TIGR03931">
    <property type="entry name" value="T7SS_Rv3446c"/>
    <property type="match status" value="1"/>
</dbReference>
<comment type="caution">
    <text evidence="3">The sequence shown here is derived from an EMBL/GenBank/DDBJ whole genome shotgun (WGS) entry which is preliminary data.</text>
</comment>
<dbReference type="Proteomes" id="UP001146505">
    <property type="component" value="Unassembled WGS sequence"/>
</dbReference>
<dbReference type="EMBL" id="JAKMUV010000003">
    <property type="protein sequence ID" value="MCZ9304820.1"/>
    <property type="molecule type" value="Genomic_DNA"/>
</dbReference>
<organism evidence="3 4">
    <name type="scientific">Corynebacterium macclintockiae</name>
    <dbReference type="NCBI Taxonomy" id="2913501"/>
    <lineage>
        <taxon>Bacteria</taxon>
        <taxon>Bacillati</taxon>
        <taxon>Actinomycetota</taxon>
        <taxon>Actinomycetes</taxon>
        <taxon>Mycobacteriales</taxon>
        <taxon>Corynebacteriaceae</taxon>
        <taxon>Corynebacterium</taxon>
    </lineage>
</organism>
<protein>
    <submittedName>
        <fullName evidence="3">Type VII secretion-associated protein</fullName>
    </submittedName>
</protein>
<dbReference type="RefSeq" id="WP_269954784.1">
    <property type="nucleotide sequence ID" value="NZ_JAKMUV010000003.1"/>
</dbReference>
<evidence type="ECO:0000313" key="3">
    <source>
        <dbReference type="EMBL" id="MCZ9304820.1"/>
    </source>
</evidence>
<name>A0A9X3RQ11_9CORY</name>
<dbReference type="InterPro" id="IPR023840">
    <property type="entry name" value="T7SS_Rv3446c"/>
</dbReference>
<feature type="compositionally biased region" description="Basic and acidic residues" evidence="1">
    <location>
        <begin position="288"/>
        <end position="298"/>
    </location>
</feature>
<gene>
    <name evidence="3" type="ORF">L8U58_04615</name>
</gene>
<reference evidence="3" key="1">
    <citation type="submission" date="2022-02" db="EMBL/GenBank/DDBJ databases">
        <title>Corynebacterium sp. from urogenital microbiome.</title>
        <authorList>
            <person name="Cappelli E.A."/>
            <person name="Ribeiro T.G."/>
            <person name="Peixe L."/>
        </authorList>
    </citation>
    <scope>NUCLEOTIDE SEQUENCE</scope>
    <source>
        <strain evidence="3">C9Ua_112</strain>
    </source>
</reference>
<evidence type="ECO:0000256" key="2">
    <source>
        <dbReference type="SAM" id="Phobius"/>
    </source>
</evidence>
<keyword evidence="4" id="KW-1185">Reference proteome</keyword>
<sequence length="444" mass="48404">MDQRLGDSRGLLAESLSLQESGVLVSGMTVTDLSTGFVVAGDAQTQHPEYLLYSTTSGSEGVPDVEFQRSGLSLGRLSELFELVSEVLEQRKDYPDVVAVNPPEPRVYFPWGIGLRAVDVLVTGSFAVEVVRYLRIMGIRARLVDNETVLRVASELAVAEQQLEHLGLARTSEAVLPAEPAEESDAEADARTLEERDVRGEREERDEWDEEDKESRRLAIALAALALFIVGGVIATFTVFDSQPTEGTTQEPDLAAAPDGAVQSGEVQNSDVQSPDVQSPDVQGGEVTTREPFPEPRKNGATVAEHSARRADIPISVNVDGWHLGGATRSREEYVGDDDGMRVLVAAKQTPLKTQNELDAALLNALNDVGRVEANGVTVVSTQPVSYEETYANSTTLWHVRLVDGHQISVGCQYRQWNKQREKVCQEFVNTARPEKVEGGPPEV</sequence>
<feature type="compositionally biased region" description="Polar residues" evidence="1">
    <location>
        <begin position="265"/>
        <end position="281"/>
    </location>
</feature>
<feature type="compositionally biased region" description="Basic and acidic residues" evidence="1">
    <location>
        <begin position="188"/>
        <end position="205"/>
    </location>
</feature>
<accession>A0A9X3RQ11</accession>
<keyword evidence="2" id="KW-0812">Transmembrane</keyword>
<dbReference type="GeneID" id="301812819"/>
<dbReference type="AlphaFoldDB" id="A0A9X3RQ11"/>
<evidence type="ECO:0000313" key="4">
    <source>
        <dbReference type="Proteomes" id="UP001146505"/>
    </source>
</evidence>
<feature type="transmembrane region" description="Helical" evidence="2">
    <location>
        <begin position="218"/>
        <end position="240"/>
    </location>
</feature>
<feature type="region of interest" description="Disordered" evidence="1">
    <location>
        <begin position="244"/>
        <end position="309"/>
    </location>
</feature>
<feature type="region of interest" description="Disordered" evidence="1">
    <location>
        <begin position="174"/>
        <end position="213"/>
    </location>
</feature>
<proteinExistence type="predicted"/>
<keyword evidence="2" id="KW-1133">Transmembrane helix</keyword>